<reference evidence="5 6" key="1">
    <citation type="submission" date="2014-04" db="EMBL/GenBank/DDBJ databases">
        <authorList>
            <consortium name="DOE Joint Genome Institute"/>
            <person name="Kuo A."/>
            <person name="Zuccaro A."/>
            <person name="Kohler A."/>
            <person name="Nagy L.G."/>
            <person name="Floudas D."/>
            <person name="Copeland A."/>
            <person name="Barry K.W."/>
            <person name="Cichocki N."/>
            <person name="Veneault-Fourrey C."/>
            <person name="LaButti K."/>
            <person name="Lindquist E.A."/>
            <person name="Lipzen A."/>
            <person name="Lundell T."/>
            <person name="Morin E."/>
            <person name="Murat C."/>
            <person name="Sun H."/>
            <person name="Tunlid A."/>
            <person name="Henrissat B."/>
            <person name="Grigoriev I.V."/>
            <person name="Hibbett D.S."/>
            <person name="Martin F."/>
            <person name="Nordberg H.P."/>
            <person name="Cantor M.N."/>
            <person name="Hua S.X."/>
        </authorList>
    </citation>
    <scope>NUCLEOTIDE SEQUENCE [LARGE SCALE GENOMIC DNA]</scope>
    <source>
        <strain evidence="5 6">MAFF 305830</strain>
    </source>
</reference>
<organism evidence="5 6">
    <name type="scientific">Serendipita vermifera MAFF 305830</name>
    <dbReference type="NCBI Taxonomy" id="933852"/>
    <lineage>
        <taxon>Eukaryota</taxon>
        <taxon>Fungi</taxon>
        <taxon>Dikarya</taxon>
        <taxon>Basidiomycota</taxon>
        <taxon>Agaricomycotina</taxon>
        <taxon>Agaricomycetes</taxon>
        <taxon>Sebacinales</taxon>
        <taxon>Serendipitaceae</taxon>
        <taxon>Serendipita</taxon>
    </lineage>
</organism>
<dbReference type="SUPFAM" id="SSF57889">
    <property type="entry name" value="Cysteine-rich domain"/>
    <property type="match status" value="1"/>
</dbReference>
<evidence type="ECO:0000259" key="4">
    <source>
        <dbReference type="PROSITE" id="PS50081"/>
    </source>
</evidence>
<keyword evidence="6" id="KW-1185">Reference proteome</keyword>
<feature type="compositionally biased region" description="Polar residues" evidence="3">
    <location>
        <begin position="46"/>
        <end position="65"/>
    </location>
</feature>
<evidence type="ECO:0000256" key="1">
    <source>
        <dbReference type="ARBA" id="ARBA00022723"/>
    </source>
</evidence>
<evidence type="ECO:0000256" key="3">
    <source>
        <dbReference type="SAM" id="MobiDB-lite"/>
    </source>
</evidence>
<evidence type="ECO:0000256" key="2">
    <source>
        <dbReference type="ARBA" id="ARBA00022833"/>
    </source>
</evidence>
<keyword evidence="2" id="KW-0862">Zinc</keyword>
<feature type="region of interest" description="Disordered" evidence="3">
    <location>
        <begin position="134"/>
        <end position="171"/>
    </location>
</feature>
<dbReference type="InterPro" id="IPR046349">
    <property type="entry name" value="C1-like_sf"/>
</dbReference>
<dbReference type="Gene3D" id="3.30.60.20">
    <property type="match status" value="1"/>
</dbReference>
<dbReference type="Proteomes" id="UP000054097">
    <property type="component" value="Unassembled WGS sequence"/>
</dbReference>
<accession>A0A0C2XQ55</accession>
<feature type="region of interest" description="Disordered" evidence="3">
    <location>
        <begin position="200"/>
        <end position="234"/>
    </location>
</feature>
<dbReference type="EMBL" id="KN824283">
    <property type="protein sequence ID" value="KIM31082.1"/>
    <property type="molecule type" value="Genomic_DNA"/>
</dbReference>
<name>A0A0C2XQ55_SERVB</name>
<dbReference type="CDD" id="cd00029">
    <property type="entry name" value="C1"/>
    <property type="match status" value="1"/>
</dbReference>
<feature type="domain" description="Phorbol-ester/DAG-type" evidence="4">
    <location>
        <begin position="636"/>
        <end position="691"/>
    </location>
</feature>
<proteinExistence type="predicted"/>
<dbReference type="PROSITE" id="PS50081">
    <property type="entry name" value="ZF_DAG_PE_2"/>
    <property type="match status" value="1"/>
</dbReference>
<dbReference type="HOGENOM" id="CLU_001302_0_0_1"/>
<dbReference type="SMART" id="SM00109">
    <property type="entry name" value="C1"/>
    <property type="match status" value="2"/>
</dbReference>
<gene>
    <name evidence="5" type="ORF">M408DRAFT_275816</name>
</gene>
<dbReference type="Pfam" id="PF00130">
    <property type="entry name" value="C1_1"/>
    <property type="match status" value="1"/>
</dbReference>
<feature type="region of interest" description="Disordered" evidence="3">
    <location>
        <begin position="28"/>
        <end position="67"/>
    </location>
</feature>
<protein>
    <recommendedName>
        <fullName evidence="4">Phorbol-ester/DAG-type domain-containing protein</fullName>
    </recommendedName>
</protein>
<dbReference type="InterPro" id="IPR002219">
    <property type="entry name" value="PKC_DAG/PE"/>
</dbReference>
<dbReference type="OrthoDB" id="6270916at2759"/>
<dbReference type="STRING" id="933852.A0A0C2XQ55"/>
<evidence type="ECO:0000313" key="5">
    <source>
        <dbReference type="EMBL" id="KIM31082.1"/>
    </source>
</evidence>
<keyword evidence="1" id="KW-0479">Metal-binding</keyword>
<reference evidence="6" key="2">
    <citation type="submission" date="2015-01" db="EMBL/GenBank/DDBJ databases">
        <title>Evolutionary Origins and Diversification of the Mycorrhizal Mutualists.</title>
        <authorList>
            <consortium name="DOE Joint Genome Institute"/>
            <consortium name="Mycorrhizal Genomics Consortium"/>
            <person name="Kohler A."/>
            <person name="Kuo A."/>
            <person name="Nagy L.G."/>
            <person name="Floudas D."/>
            <person name="Copeland A."/>
            <person name="Barry K.W."/>
            <person name="Cichocki N."/>
            <person name="Veneault-Fourrey C."/>
            <person name="LaButti K."/>
            <person name="Lindquist E.A."/>
            <person name="Lipzen A."/>
            <person name="Lundell T."/>
            <person name="Morin E."/>
            <person name="Murat C."/>
            <person name="Riley R."/>
            <person name="Ohm R."/>
            <person name="Sun H."/>
            <person name="Tunlid A."/>
            <person name="Henrissat B."/>
            <person name="Grigoriev I.V."/>
            <person name="Hibbett D.S."/>
            <person name="Martin F."/>
        </authorList>
    </citation>
    <scope>NUCLEOTIDE SEQUENCE [LARGE SCALE GENOMIC DNA]</scope>
    <source>
        <strain evidence="6">MAFF 305830</strain>
    </source>
</reference>
<sequence length="2343" mass="262567">MSLPPRTSSRSPAPAAFYDNSYISINNRQQENLIQVGHNPQPPSTTPSSWDNPRPTPMSSASDTQKAAAIEKTRLELGKLLSVALQRLRERERPPTVFEAASTMYVGGNVLRHGLNLHATASAVRGAVRLVGNSGNEWQRGHDSRASDVGTHYEDEEDEGNTTSGQGAGPALYSTEQTFRHLTVVRDTLIIEGSTIFSPSPAPALTRQKGSWVGRSMSPSRKRETEDSQIKPSTTNESLLDELISTLAEIIKEDCRYKVTRFRPYCPPNALQGVVLEVASILARLQRNSPTNLTRIGVAMLPAFSTFSPSLHERILKFYEELLKGMLSTFSKDRLAGFENVGARNIRGLGRQNTNESVPEIQVEWATEEDTDNATTNNSFEPWVKSRSQTIGVSAWTAPRQPRDNYFSGSLLSPLLACMFRVIAIHSHDHVTLYRFYETLSTIIRLKEDAYSDIVDVVAFESSKSRRTAIETLATFWPRAFGHLVLSGPLQIASYQEFLRRIESNMVTQSPHLRHNINTQAPQQVPYFVKEPHEFIIWRFQAAPAPLPGNQPKNRPINRFSANCAVCTKSIIGLGLICPCCTLTVHVGSCYDHEAGVDRLKYTSKDGQHERISVIRYSRRLPQRLLDASEAPRKDRHHFQPIHLFSLTLCFICRKPSWGCYDQGLRCSSCLYFAHSACVEKSLGSKDIPSCRSTPFSHKSVTIQWEDLRRSWNEFYTPLIWKEEDLFHKSYDEVSVAYGIFWMELELLQAGTTAGSIVVEQSSPRNQPSTRANGPAYDKFELHYFIALYLAQLSGSRLPKSRNTLEYIENCGNVDAEVSLVHHLPILLLAASVIKLPQIAPPSNNGEMLQVTSEGTEAEGLPHPYEIVSLAHIRDALGHEVSLHSDASARFVMSQLYRLGIFIRIDSSLTPFQSSDLAPTDIMCTFPSTLAIDASTSVEALFASIQASLEDLDVSVNEFGFLLLVRRCWPSSLMTDYALSRLASIVLAWILSEDDRLLQIVRDYVAVGEPLPGVKSRSQPKTWPSILTASENVGGVSGSGATDYTATRRVIIERYANPWLHQLHDLNRALYAECLYQQCLQSSEASLSAIPGNLLHPERKGVDEHRRNVEMVDDTLKYVVKLCQWGVVWTTFDDLFVNWLDTMSKLGNFATPAVFKNLPRLFSSEDYSVNRLSVADEATNVDVSQYLADPWRVIVDAASEDTAGLERCLQWVLVLARSGVEIPNATLMQLSAFARDFSAPFITHAILAEVLLYSVWVKAFGRGELLTLISSLYARQSAWLKNGMANSNQTTLIHGFLRHTLAACLLLYGCKRETVRSLNLLDQSQLITLPPRRKSNVTTGGSTDPLSIDMDMLDLLSTAAIEGTVETCVIIAKFLSTLVSKESGDLLTDAEVDQFAMINGYTLCKCAWHFYSKTQIPELDSLRIKFLLRLLVVDTQPFENLLTEVLSENTAWEIRFEAISRIFRIILDVNSPGLDLGGRQWRPDVVFIFVRFFSQCWIDERAEVRLACEILIATLLPMHLDTITLCFEEYLMQAKIPERASLAVFLTLLHPVLPSWRLVSWSTLVQVLGVNDDQRRADDLVIENELEITTLRATLVNLALQMIADGIMADLSSLLQIKLCLVQLIGFQRCQVKSGRGTFRVDFDGLSQLSLSPVVQSCFQGLMRALDTSLPCDLPPACMVQSIDDSVAQGLLGSVFVDVVIKSINQMDFLQIPYTVSRCLLTSLVIVLSKHDFTSPLLNDWVQPLFKAVHTAMELLSQPSLSIDLKQMVFTAAGQAVKQIHMDRKTSTIILSEYVATTTAVVAEYGVTSDHMLAARARQFFDEILTQFEGQKLYFTLFRYPCSQDFFAVLAQIMRERSRNSSQAPVNSHGDSMRDAVVREVLASIQDKRQPGDVDMPLKNLCKYVEVVHHTSYSESIIAYLGFTLTSMAAQITDWKPGSFDSNSLLHICSMVAQHHKPHSKDLLLQGEKYLRVVLSRFSVSKEAISQLLQVSTSSHRRLSRLAGSSHTPNYIPSTLFDVTSGILRGRLRAQSSTLEHLLEVICQSCIVKDGVFDLDQVVTITIDGVSYFQDRIPDGSYTDGEFTAYESLAKLMIQATNMDPKLLASVVPNESENSLRMWNFLLLAVLSTDWSECAFSLWRMRTRFSQLLQRALVPQQVVLSDSASTELNQAFIALRLWLLLIQQICSKSALSTVFHVADRDQCERSLWNEFWPSFERVLTFSIGAAGFDDYQTHFALIWQSFSDILLFLHQSRSLIPLESSLVAHLAQVKDMPLNESLSNKITKTIRTLSQPPVEVPPSSSLLVLRGDFLAVEKIGWEFRRHAEDRGKDDSVVRRQFRQPTTG</sequence>
<dbReference type="GO" id="GO:0046872">
    <property type="term" value="F:metal ion binding"/>
    <property type="evidence" value="ECO:0007669"/>
    <property type="project" value="UniProtKB-KW"/>
</dbReference>
<evidence type="ECO:0000313" key="6">
    <source>
        <dbReference type="Proteomes" id="UP000054097"/>
    </source>
</evidence>